<dbReference type="Proteomes" id="UP000011135">
    <property type="component" value="Unassembled WGS sequence"/>
</dbReference>
<evidence type="ECO:0000256" key="4">
    <source>
        <dbReference type="ARBA" id="ARBA00022801"/>
    </source>
</evidence>
<evidence type="ECO:0000256" key="6">
    <source>
        <dbReference type="ARBA" id="ARBA00023049"/>
    </source>
</evidence>
<evidence type="ECO:0000256" key="3">
    <source>
        <dbReference type="ARBA" id="ARBA00022670"/>
    </source>
</evidence>
<dbReference type="RefSeq" id="WP_009580507.1">
    <property type="nucleotide sequence ID" value="NZ_AMZN01000046.1"/>
</dbReference>
<organism evidence="9 10">
    <name type="scientific">Fulvivirga imtechensis AK7</name>
    <dbReference type="NCBI Taxonomy" id="1237149"/>
    <lineage>
        <taxon>Bacteria</taxon>
        <taxon>Pseudomonadati</taxon>
        <taxon>Bacteroidota</taxon>
        <taxon>Cytophagia</taxon>
        <taxon>Cytophagales</taxon>
        <taxon>Fulvivirgaceae</taxon>
        <taxon>Fulvivirga</taxon>
    </lineage>
</organism>
<proteinExistence type="inferred from homology"/>
<feature type="domain" description="Peptidase M14" evidence="8">
    <location>
        <begin position="37"/>
        <end position="356"/>
    </location>
</feature>
<keyword evidence="3" id="KW-0645">Protease</keyword>
<sequence length="841" mass="95275">MKRPYLLFILLSLFTVVQAQTLQSPEEFLGYELGERFTRHHKVVEYFKHVAESQQNVQLQQYGETYEHRPLIMAILSSQENMARLEEIRISNLARTGLSDGQASVGDVALVWLSYNIHGNEASSIEASMKTIHTLLTDSKAKEWLKKTVVIIDPCVNPDGRDRYANFYNQYGNKNFNPDGDAMEHHEPWPGGRPNHYLFDLNRDWAWQTQKESASRSKVYHQWMPHVHVDFHEQFINNPYYFAPAAEPFHEVITPWQREFQTTIGKNHAKYFDAEGWLYFTKESFDLLYPSYGDTYPTYNGAIGMTYEQAGHGYAGLGVLTEYGDTLTLKDRVAHHFTTGISTVEITAQNAQKVVEEFARYFKQNINSPAATYKTYVVKGTNHADKIRSLASFLDKHHIQYGTTRISKPVKGYSYLSKSSTSVSVGANDLVISTYQPMSKLITALFEPVAKLSDTLTYDITAWSLPYAYGLDAYALTDKVDISGKYTVSPATTPKPESKNVYAYMLEYKSLQDVKFLAAVLKEGINARVARKPLQIEGKSFGRGSIVITRRTNERLGSEFDKKIAQLSKKYDRNVVPVSTGFAENGTDLGSADVARIETPKIAVLAGPQTSSLNFGEIWHFFEQQIDYPITNIGMDYFSSVDLDDYNVLIVPHGWYSVFNDDILAEINSWVRSGGKLIAIGSALNSFKDKKGYALKEFATEKEKKEEEKEPTIEEQLQTYAEQERDQLSSEIFGAIFKINLDNTHPLAYGYDKEYFTLKTNNLKFAFLEEGGNVGVIKGKTEPVSGFAGYKATERLENSLVFGVENKGRGQVIYMVDNPLFRAFWENGKLLFSNAVFMVGN</sequence>
<feature type="chain" id="PRO_5003993375" evidence="7">
    <location>
        <begin position="20"/>
        <end position="841"/>
    </location>
</feature>
<keyword evidence="9" id="KW-0121">Carboxypeptidase</keyword>
<dbReference type="InterPro" id="IPR029062">
    <property type="entry name" value="Class_I_gatase-like"/>
</dbReference>
<keyword evidence="10" id="KW-1185">Reference proteome</keyword>
<evidence type="ECO:0000256" key="5">
    <source>
        <dbReference type="ARBA" id="ARBA00022833"/>
    </source>
</evidence>
<dbReference type="GO" id="GO:0006508">
    <property type="term" value="P:proteolysis"/>
    <property type="evidence" value="ECO:0007669"/>
    <property type="project" value="UniProtKB-KW"/>
</dbReference>
<evidence type="ECO:0000256" key="7">
    <source>
        <dbReference type="SAM" id="SignalP"/>
    </source>
</evidence>
<protein>
    <submittedName>
        <fullName evidence="9">Peptidase M14, carboxypeptidase A</fullName>
    </submittedName>
</protein>
<dbReference type="PANTHER" id="PTHR11705:SF143">
    <property type="entry name" value="SLL0236 PROTEIN"/>
    <property type="match status" value="1"/>
</dbReference>
<dbReference type="GO" id="GO:0004181">
    <property type="term" value="F:metallocarboxypeptidase activity"/>
    <property type="evidence" value="ECO:0007669"/>
    <property type="project" value="InterPro"/>
</dbReference>
<dbReference type="Gene3D" id="3.40.630.10">
    <property type="entry name" value="Zn peptidases"/>
    <property type="match status" value="1"/>
</dbReference>
<dbReference type="eggNOG" id="COG2866">
    <property type="taxonomic scope" value="Bacteria"/>
</dbReference>
<feature type="signal peptide" evidence="7">
    <location>
        <begin position="1"/>
        <end position="19"/>
    </location>
</feature>
<keyword evidence="5" id="KW-0862">Zinc</keyword>
<dbReference type="SUPFAM" id="SSF53187">
    <property type="entry name" value="Zn-dependent exopeptidases"/>
    <property type="match status" value="1"/>
</dbReference>
<dbReference type="AlphaFoldDB" id="L8JQ97"/>
<dbReference type="Gene3D" id="3.40.50.880">
    <property type="match status" value="1"/>
</dbReference>
<evidence type="ECO:0000313" key="10">
    <source>
        <dbReference type="Proteomes" id="UP000011135"/>
    </source>
</evidence>
<evidence type="ECO:0000313" key="9">
    <source>
        <dbReference type="EMBL" id="ELR71025.1"/>
    </source>
</evidence>
<accession>L8JQ97</accession>
<dbReference type="InterPro" id="IPR000834">
    <property type="entry name" value="Peptidase_M14"/>
</dbReference>
<name>L8JQ97_9BACT</name>
<keyword evidence="6" id="KW-0482">Metalloprotease</keyword>
<dbReference type="GO" id="GO:0005615">
    <property type="term" value="C:extracellular space"/>
    <property type="evidence" value="ECO:0007669"/>
    <property type="project" value="TreeGrafter"/>
</dbReference>
<reference evidence="9 10" key="1">
    <citation type="submission" date="2012-12" db="EMBL/GenBank/DDBJ databases">
        <title>Genome assembly of Fulvivirga imtechensis AK7.</title>
        <authorList>
            <person name="Nupur N."/>
            <person name="Khatri I."/>
            <person name="Kumar R."/>
            <person name="Subramanian S."/>
            <person name="Pinnaka A."/>
        </authorList>
    </citation>
    <scope>NUCLEOTIDE SEQUENCE [LARGE SCALE GENOMIC DNA]</scope>
    <source>
        <strain evidence="9 10">AK7</strain>
    </source>
</reference>
<dbReference type="OrthoDB" id="9758209at2"/>
<dbReference type="GO" id="GO:0008270">
    <property type="term" value="F:zinc ion binding"/>
    <property type="evidence" value="ECO:0007669"/>
    <property type="project" value="InterPro"/>
</dbReference>
<keyword evidence="4" id="KW-0378">Hydrolase</keyword>
<keyword evidence="7" id="KW-0732">Signal</keyword>
<comment type="caution">
    <text evidence="9">The sequence shown here is derived from an EMBL/GenBank/DDBJ whole genome shotgun (WGS) entry which is preliminary data.</text>
</comment>
<dbReference type="STRING" id="1237149.C900_03155"/>
<dbReference type="SUPFAM" id="SSF52317">
    <property type="entry name" value="Class I glutamine amidotransferase-like"/>
    <property type="match status" value="1"/>
</dbReference>
<gene>
    <name evidence="9" type="ORF">C900_03155</name>
</gene>
<dbReference type="EMBL" id="AMZN01000046">
    <property type="protein sequence ID" value="ELR71025.1"/>
    <property type="molecule type" value="Genomic_DNA"/>
</dbReference>
<evidence type="ECO:0000259" key="8">
    <source>
        <dbReference type="SMART" id="SM00631"/>
    </source>
</evidence>
<dbReference type="PANTHER" id="PTHR11705">
    <property type="entry name" value="PROTEASE FAMILY M14 CARBOXYPEPTIDASE A,B"/>
    <property type="match status" value="1"/>
</dbReference>
<comment type="similarity">
    <text evidence="2">Belongs to the peptidase M14 family.</text>
</comment>
<dbReference type="SMART" id="SM00631">
    <property type="entry name" value="Zn_pept"/>
    <property type="match status" value="1"/>
</dbReference>
<evidence type="ECO:0000256" key="2">
    <source>
        <dbReference type="ARBA" id="ARBA00005988"/>
    </source>
</evidence>
<comment type="cofactor">
    <cofactor evidence="1">
        <name>Zn(2+)</name>
        <dbReference type="ChEBI" id="CHEBI:29105"/>
    </cofactor>
</comment>
<evidence type="ECO:0000256" key="1">
    <source>
        <dbReference type="ARBA" id="ARBA00001947"/>
    </source>
</evidence>
<dbReference type="CDD" id="cd06238">
    <property type="entry name" value="M14-like"/>
    <property type="match status" value="1"/>
</dbReference>
<dbReference type="Pfam" id="PF00246">
    <property type="entry name" value="Peptidase_M14"/>
    <property type="match status" value="1"/>
</dbReference>
<dbReference type="PATRIC" id="fig|1237149.3.peg.2914"/>